<accession>A0A4Y7KNT3</accession>
<dbReference type="Gramene" id="RZC73545">
    <property type="protein sequence ID" value="RZC73545"/>
    <property type="gene ID" value="C5167_049026"/>
</dbReference>
<gene>
    <name evidence="1" type="ORF">C5167_049026</name>
</gene>
<reference evidence="1 2" key="1">
    <citation type="journal article" date="2018" name="Science">
        <title>The opium poppy genome and morphinan production.</title>
        <authorList>
            <person name="Guo L."/>
            <person name="Winzer T."/>
            <person name="Yang X."/>
            <person name="Li Y."/>
            <person name="Ning Z."/>
            <person name="He Z."/>
            <person name="Teodor R."/>
            <person name="Lu Y."/>
            <person name="Bowser T.A."/>
            <person name="Graham I.A."/>
            <person name="Ye K."/>
        </authorList>
    </citation>
    <scope>NUCLEOTIDE SEQUENCE [LARGE SCALE GENOMIC DNA]</scope>
    <source>
        <strain evidence="2">cv. HN1</strain>
        <tissue evidence="1">Leaves</tissue>
    </source>
</reference>
<dbReference type="AlphaFoldDB" id="A0A4Y7KNT3"/>
<evidence type="ECO:0000313" key="2">
    <source>
        <dbReference type="Proteomes" id="UP000316621"/>
    </source>
</evidence>
<dbReference type="Proteomes" id="UP000316621">
    <property type="component" value="Chromosome 8"/>
</dbReference>
<keyword evidence="2" id="KW-1185">Reference proteome</keyword>
<evidence type="ECO:0000313" key="1">
    <source>
        <dbReference type="EMBL" id="RZC73545.1"/>
    </source>
</evidence>
<proteinExistence type="predicted"/>
<sequence>MASEDMNSQLQNLFNLVKSSCDSIKLSNVENRLQKVEIKVEGALNSDSVLRMINESLNNLKSSLDLGSYEKITSNVTKFLTAANEMRDHGSGVEARIMADVEKAIEDRIQLMSTTEKLEKEQSKLRITQ</sequence>
<protein>
    <submittedName>
        <fullName evidence="1">Uncharacterized protein</fullName>
    </submittedName>
</protein>
<name>A0A4Y7KNT3_PAPSO</name>
<organism evidence="1 2">
    <name type="scientific">Papaver somniferum</name>
    <name type="common">Opium poppy</name>
    <dbReference type="NCBI Taxonomy" id="3469"/>
    <lineage>
        <taxon>Eukaryota</taxon>
        <taxon>Viridiplantae</taxon>
        <taxon>Streptophyta</taxon>
        <taxon>Embryophyta</taxon>
        <taxon>Tracheophyta</taxon>
        <taxon>Spermatophyta</taxon>
        <taxon>Magnoliopsida</taxon>
        <taxon>Ranunculales</taxon>
        <taxon>Papaveraceae</taxon>
        <taxon>Papaveroideae</taxon>
        <taxon>Papaver</taxon>
    </lineage>
</organism>
<dbReference type="EMBL" id="CM010722">
    <property type="protein sequence ID" value="RZC73545.1"/>
    <property type="molecule type" value="Genomic_DNA"/>
</dbReference>